<dbReference type="Pfam" id="PF01872">
    <property type="entry name" value="RibD_C"/>
    <property type="match status" value="1"/>
</dbReference>
<dbReference type="InterPro" id="IPR050765">
    <property type="entry name" value="Riboflavin_Biosynth_HTPR"/>
</dbReference>
<evidence type="ECO:0000256" key="1">
    <source>
        <dbReference type="ARBA" id="ARBA00005104"/>
    </source>
</evidence>
<keyword evidence="2" id="KW-0521">NADP</keyword>
<dbReference type="OrthoDB" id="5243299at2"/>
<dbReference type="InterPro" id="IPR024072">
    <property type="entry name" value="DHFR-like_dom_sf"/>
</dbReference>
<keyword evidence="3" id="KW-0560">Oxidoreductase</keyword>
<protein>
    <submittedName>
        <fullName evidence="5">Pyrimidine reductase family protein</fullName>
    </submittedName>
</protein>
<evidence type="ECO:0000313" key="6">
    <source>
        <dbReference type="Proteomes" id="UP000298488"/>
    </source>
</evidence>
<dbReference type="AlphaFoldDB" id="A0A4R8V9W5"/>
<keyword evidence="6" id="KW-1185">Reference proteome</keyword>
<dbReference type="PANTHER" id="PTHR38011">
    <property type="entry name" value="DIHYDROFOLATE REDUCTASE FAMILY PROTEIN (AFU_ORTHOLOGUE AFUA_8G06820)"/>
    <property type="match status" value="1"/>
</dbReference>
<reference evidence="5 6" key="1">
    <citation type="submission" date="2019-03" db="EMBL/GenBank/DDBJ databases">
        <title>Genomics of glacier-inhabiting Cryobacterium strains.</title>
        <authorList>
            <person name="Liu Q."/>
            <person name="Xin Y.-H."/>
        </authorList>
    </citation>
    <scope>NUCLEOTIDE SEQUENCE [LARGE SCALE GENOMIC DNA]</scope>
    <source>
        <strain evidence="5 6">CGMCC 1.10440</strain>
    </source>
</reference>
<dbReference type="Proteomes" id="UP000298488">
    <property type="component" value="Unassembled WGS sequence"/>
</dbReference>
<gene>
    <name evidence="5" type="ORF">E3N84_05400</name>
</gene>
<sequence>MGSSSAGSMRRLWPEQSGELSDDDIVASLATDTPVLRVNFVSSVDGAVSHDGRSGGLSDDADKRHFELLRRVCDVVLVGAGTVRDEGYGAMRVSGESAQWRLANGLTEHPVFAIVSGSLDLDPASEIFTDAPVRPILFTSSRGARRATLFESAADVVVATRQATDGTDPGAPATDDPAIGDADTGDAALTVHGPTIVAALRQRGLTSILCEGGPHLFGTLLADRAVDELFLTVSPSLEAGDAIRITAGDLVEPARMTLVGILSSGSTLLLRYRLA</sequence>
<comment type="caution">
    <text evidence="5">The sequence shown here is derived from an EMBL/GenBank/DDBJ whole genome shotgun (WGS) entry which is preliminary data.</text>
</comment>
<dbReference type="Gene3D" id="3.40.430.10">
    <property type="entry name" value="Dihydrofolate Reductase, subunit A"/>
    <property type="match status" value="1"/>
</dbReference>
<dbReference type="PANTHER" id="PTHR38011:SF7">
    <property type="entry name" value="2,5-DIAMINO-6-RIBOSYLAMINO-4(3H)-PYRIMIDINONE 5'-PHOSPHATE REDUCTASE"/>
    <property type="match status" value="1"/>
</dbReference>
<dbReference type="SUPFAM" id="SSF53597">
    <property type="entry name" value="Dihydrofolate reductase-like"/>
    <property type="match status" value="1"/>
</dbReference>
<dbReference type="RefSeq" id="WP_104095406.1">
    <property type="nucleotide sequence ID" value="NZ_JACHBP010000001.1"/>
</dbReference>
<evidence type="ECO:0000256" key="3">
    <source>
        <dbReference type="ARBA" id="ARBA00023002"/>
    </source>
</evidence>
<evidence type="ECO:0000259" key="4">
    <source>
        <dbReference type="Pfam" id="PF01872"/>
    </source>
</evidence>
<comment type="pathway">
    <text evidence="1">Cofactor biosynthesis; riboflavin biosynthesis.</text>
</comment>
<dbReference type="GO" id="GO:0008703">
    <property type="term" value="F:5-amino-6-(5-phosphoribosylamino)uracil reductase activity"/>
    <property type="evidence" value="ECO:0007669"/>
    <property type="project" value="InterPro"/>
</dbReference>
<dbReference type="GO" id="GO:0009231">
    <property type="term" value="P:riboflavin biosynthetic process"/>
    <property type="evidence" value="ECO:0007669"/>
    <property type="project" value="InterPro"/>
</dbReference>
<dbReference type="EMBL" id="SOFI01000003">
    <property type="protein sequence ID" value="TFB79533.1"/>
    <property type="molecule type" value="Genomic_DNA"/>
</dbReference>
<proteinExistence type="predicted"/>
<evidence type="ECO:0000313" key="5">
    <source>
        <dbReference type="EMBL" id="TFB79533.1"/>
    </source>
</evidence>
<organism evidence="5 6">
    <name type="scientific">Terrimesophilobacter mesophilus</name>
    <dbReference type="NCBI Taxonomy" id="433647"/>
    <lineage>
        <taxon>Bacteria</taxon>
        <taxon>Bacillati</taxon>
        <taxon>Actinomycetota</taxon>
        <taxon>Actinomycetes</taxon>
        <taxon>Micrococcales</taxon>
        <taxon>Microbacteriaceae</taxon>
        <taxon>Terrimesophilobacter</taxon>
    </lineage>
</organism>
<dbReference type="InterPro" id="IPR002734">
    <property type="entry name" value="RibDG_C"/>
</dbReference>
<accession>A0A4R8V9W5</accession>
<name>A0A4R8V9W5_9MICO</name>
<evidence type="ECO:0000256" key="2">
    <source>
        <dbReference type="ARBA" id="ARBA00022857"/>
    </source>
</evidence>
<feature type="domain" description="Bacterial bifunctional deaminase-reductase C-terminal" evidence="4">
    <location>
        <begin position="34"/>
        <end position="268"/>
    </location>
</feature>